<dbReference type="AlphaFoldDB" id="A0A7W3STR8"/>
<organism evidence="1 2">
    <name type="scientific">Fontibacillus solani</name>
    <dbReference type="NCBI Taxonomy" id="1572857"/>
    <lineage>
        <taxon>Bacteria</taxon>
        <taxon>Bacillati</taxon>
        <taxon>Bacillota</taxon>
        <taxon>Bacilli</taxon>
        <taxon>Bacillales</taxon>
        <taxon>Paenibacillaceae</taxon>
        <taxon>Fontibacillus</taxon>
    </lineage>
</organism>
<accession>A0A7W3STR8</accession>
<keyword evidence="2" id="KW-1185">Reference proteome</keyword>
<proteinExistence type="predicted"/>
<reference evidence="1 2" key="1">
    <citation type="submission" date="2020-08" db="EMBL/GenBank/DDBJ databases">
        <title>Genomic Encyclopedia of Type Strains, Phase III (KMG-III): the genomes of soil and plant-associated and newly described type strains.</title>
        <authorList>
            <person name="Whitman W."/>
        </authorList>
    </citation>
    <scope>NUCLEOTIDE SEQUENCE [LARGE SCALE GENOMIC DNA]</scope>
    <source>
        <strain evidence="1 2">CECT 8693</strain>
    </source>
</reference>
<dbReference type="EMBL" id="JACJIP010000014">
    <property type="protein sequence ID" value="MBA9086002.1"/>
    <property type="molecule type" value="Genomic_DNA"/>
</dbReference>
<name>A0A7W3STR8_9BACL</name>
<gene>
    <name evidence="1" type="ORF">FHR92_002474</name>
</gene>
<sequence>MRASALAQDLKEWAAQHLQEGGRSRVEALRTLETFLTRYDAYRSIYLCLFSYAELRFSIFWRPAGTLPSRKPQSSWALRWIRPPSGGRR</sequence>
<evidence type="ECO:0000313" key="2">
    <source>
        <dbReference type="Proteomes" id="UP000567067"/>
    </source>
</evidence>
<protein>
    <submittedName>
        <fullName evidence="1">Uncharacterized protein</fullName>
    </submittedName>
</protein>
<comment type="caution">
    <text evidence="1">The sequence shown here is derived from an EMBL/GenBank/DDBJ whole genome shotgun (WGS) entry which is preliminary data.</text>
</comment>
<dbReference type="Proteomes" id="UP000567067">
    <property type="component" value="Unassembled WGS sequence"/>
</dbReference>
<evidence type="ECO:0000313" key="1">
    <source>
        <dbReference type="EMBL" id="MBA9086002.1"/>
    </source>
</evidence>